<evidence type="ECO:0000256" key="9">
    <source>
        <dbReference type="RuleBase" id="RU003357"/>
    </source>
</evidence>
<comment type="similarity">
    <text evidence="8 9">Belongs to the TonB-dependent receptor family.</text>
</comment>
<evidence type="ECO:0000256" key="4">
    <source>
        <dbReference type="ARBA" id="ARBA00022692"/>
    </source>
</evidence>
<gene>
    <name evidence="13" type="primary">fyuA_1</name>
    <name evidence="13" type="ORF">TUM4438_02960</name>
</gene>
<accession>A0ABQ4P051</accession>
<keyword evidence="2 8" id="KW-0813">Transport</keyword>
<feature type="chain" id="PRO_5045554784" evidence="10">
    <location>
        <begin position="24"/>
        <end position="892"/>
    </location>
</feature>
<protein>
    <submittedName>
        <fullName evidence="13">TonB-dependent receptor</fullName>
    </submittedName>
</protein>
<evidence type="ECO:0000256" key="7">
    <source>
        <dbReference type="ARBA" id="ARBA00023237"/>
    </source>
</evidence>
<comment type="subcellular location">
    <subcellularLocation>
        <location evidence="1 8">Cell outer membrane</location>
        <topology evidence="1 8">Multi-pass membrane protein</topology>
    </subcellularLocation>
</comment>
<dbReference type="Gene3D" id="2.170.130.10">
    <property type="entry name" value="TonB-dependent receptor, plug domain"/>
    <property type="match status" value="1"/>
</dbReference>
<dbReference type="InterPro" id="IPR037066">
    <property type="entry name" value="Plug_dom_sf"/>
</dbReference>
<organism evidence="13 14">
    <name type="scientific">Shewanella sairae</name>
    <dbReference type="NCBI Taxonomy" id="190310"/>
    <lineage>
        <taxon>Bacteria</taxon>
        <taxon>Pseudomonadati</taxon>
        <taxon>Pseudomonadota</taxon>
        <taxon>Gammaproteobacteria</taxon>
        <taxon>Alteromonadales</taxon>
        <taxon>Shewanellaceae</taxon>
        <taxon>Shewanella</taxon>
    </lineage>
</organism>
<dbReference type="Gene3D" id="2.40.170.20">
    <property type="entry name" value="TonB-dependent receptor, beta-barrel domain"/>
    <property type="match status" value="1"/>
</dbReference>
<dbReference type="RefSeq" id="WP_246616062.1">
    <property type="nucleotide sequence ID" value="NZ_BPEY01000003.1"/>
</dbReference>
<reference evidence="13" key="1">
    <citation type="submission" date="2021-05" db="EMBL/GenBank/DDBJ databases">
        <title>Molecular characterization for Shewanella algae harboring chromosomal blaOXA-55-like strains isolated from clinical and environment sample.</title>
        <authorList>
            <person name="Ohama Y."/>
            <person name="Aoki K."/>
            <person name="Harada S."/>
            <person name="Moriya K."/>
            <person name="Ishii Y."/>
            <person name="Tateda K."/>
        </authorList>
    </citation>
    <scope>NUCLEOTIDE SEQUENCE</scope>
    <source>
        <strain evidence="13">JCM 11563</strain>
    </source>
</reference>
<keyword evidence="10" id="KW-0732">Signal</keyword>
<proteinExistence type="inferred from homology"/>
<evidence type="ECO:0000313" key="13">
    <source>
        <dbReference type="EMBL" id="GIU40825.1"/>
    </source>
</evidence>
<dbReference type="InterPro" id="IPR039426">
    <property type="entry name" value="TonB-dep_rcpt-like"/>
</dbReference>
<keyword evidence="14" id="KW-1185">Reference proteome</keyword>
<evidence type="ECO:0000313" key="14">
    <source>
        <dbReference type="Proteomes" id="UP000887104"/>
    </source>
</evidence>
<keyword evidence="5 9" id="KW-0798">TonB box</keyword>
<dbReference type="InterPro" id="IPR010104">
    <property type="entry name" value="TonB_rcpt_bac"/>
</dbReference>
<dbReference type="PROSITE" id="PS52016">
    <property type="entry name" value="TONB_DEPENDENT_REC_3"/>
    <property type="match status" value="1"/>
</dbReference>
<sequence length="892" mass="99446">MKQLNQILIMAGVLLGLPTAISATENKHSSKPKISGSTDGVDNKPVTSLEHIQIRGIRGSLVKSIDEKRLQDTLVDAITAEDIGKFPDKNVAEALQRVTGVSLTRVQGEGERIGVRGTAPSQNRTYINGQSIASADWWISSQPNRGFNYTMLPSELVSSLVVSKAPEADHDEGSLGGSVDIQTRQPLDTEDDLFVATVQAQYSDLSEHVDPQLSLLYNTLSEDKRFGALISLVRNERSLRRDGLESWGWSERNYNQDNQGNLHLTKAEAADYTDIWSPGGGGSAVFQQQRVLSSAMLTLQYQPSDNWQLSLNSLYSQLDADNSNQNFLWQPSTVYERGGHITDYRIEQQTLVAANYSQVPLDSLKNDSAVSSAAGSTAMESIWRKSSINTSLVQLMVEHDIDYWHNSYQLGYTRASGGTDSDFTAQWSANTRYGVNTRAAEDIQTQYQVSPTDAKLWGISEVRKDGHKSVDDELFVQADFSLSLDSPWLQALQFGAKYKRHTRDYRRYRSRNGGLDGLAGQLDWTLADFSAPFPDDYLAGIGSKNTLKNYAFADINGLNRAFTSLDFVQTEEKPSSFDIAENSYAAYGKLVFSGDFYRGNLGIRLVHTDQQAGAYQQLNSDTDPFNYQWSTSHKRYTDILPSINIATDLSDSLVLRAAASKVMSRPEYHHLMPSTNYNVTQAQGSGGNPDLDPFRAGKFDLSLEWYFDEGALLSLATFHQNVESFIDIKRSNERYESIDMVINRPVNGAGGTIKGTELSWQQELVYGSGVIANYTYIDGERKDIETGEDINIPGHSEHTVNFTAYFENDWLSSRVAYNFRTDYATGVGEEISDDIGQWDANLSFTVTPYLSLVFEGINLTNETHYTYERNEFAPVAIYSNGRRFYAGVRLSL</sequence>
<dbReference type="CDD" id="cd01347">
    <property type="entry name" value="ligand_gated_channel"/>
    <property type="match status" value="1"/>
</dbReference>
<evidence type="ECO:0000256" key="6">
    <source>
        <dbReference type="ARBA" id="ARBA00023136"/>
    </source>
</evidence>
<feature type="domain" description="TonB-dependent receptor-like beta-barrel" evidence="11">
    <location>
        <begin position="410"/>
        <end position="859"/>
    </location>
</feature>
<dbReference type="InterPro" id="IPR036942">
    <property type="entry name" value="Beta-barrel_TonB_sf"/>
</dbReference>
<feature type="domain" description="TonB-dependent receptor plug" evidence="12">
    <location>
        <begin position="74"/>
        <end position="177"/>
    </location>
</feature>
<keyword evidence="3 8" id="KW-1134">Transmembrane beta strand</keyword>
<dbReference type="NCBIfam" id="TIGR01782">
    <property type="entry name" value="TonB-Xanth-Caul"/>
    <property type="match status" value="1"/>
</dbReference>
<keyword evidence="6 8" id="KW-0472">Membrane</keyword>
<evidence type="ECO:0000256" key="10">
    <source>
        <dbReference type="SAM" id="SignalP"/>
    </source>
</evidence>
<dbReference type="PANTHER" id="PTHR40980:SF3">
    <property type="entry name" value="TONB-DEPENDENT RECEPTOR-LIKE BETA-BARREL DOMAIN-CONTAINING PROTEIN"/>
    <property type="match status" value="1"/>
</dbReference>
<comment type="caution">
    <text evidence="13">The sequence shown here is derived from an EMBL/GenBank/DDBJ whole genome shotgun (WGS) entry which is preliminary data.</text>
</comment>
<dbReference type="PANTHER" id="PTHR40980">
    <property type="entry name" value="PLUG DOMAIN-CONTAINING PROTEIN"/>
    <property type="match status" value="1"/>
</dbReference>
<feature type="signal peptide" evidence="10">
    <location>
        <begin position="1"/>
        <end position="23"/>
    </location>
</feature>
<evidence type="ECO:0000259" key="12">
    <source>
        <dbReference type="Pfam" id="PF07715"/>
    </source>
</evidence>
<dbReference type="InterPro" id="IPR000531">
    <property type="entry name" value="Beta-barrel_TonB"/>
</dbReference>
<dbReference type="SUPFAM" id="SSF56935">
    <property type="entry name" value="Porins"/>
    <property type="match status" value="1"/>
</dbReference>
<dbReference type="Pfam" id="PF07715">
    <property type="entry name" value="Plug"/>
    <property type="match status" value="1"/>
</dbReference>
<name>A0ABQ4P051_9GAMM</name>
<dbReference type="Pfam" id="PF00593">
    <property type="entry name" value="TonB_dep_Rec_b-barrel"/>
    <property type="match status" value="1"/>
</dbReference>
<evidence type="ECO:0000256" key="2">
    <source>
        <dbReference type="ARBA" id="ARBA00022448"/>
    </source>
</evidence>
<evidence type="ECO:0000256" key="8">
    <source>
        <dbReference type="PROSITE-ProRule" id="PRU01360"/>
    </source>
</evidence>
<evidence type="ECO:0000256" key="3">
    <source>
        <dbReference type="ARBA" id="ARBA00022452"/>
    </source>
</evidence>
<evidence type="ECO:0000256" key="1">
    <source>
        <dbReference type="ARBA" id="ARBA00004571"/>
    </source>
</evidence>
<keyword evidence="13" id="KW-0675">Receptor</keyword>
<evidence type="ECO:0000256" key="5">
    <source>
        <dbReference type="ARBA" id="ARBA00023077"/>
    </source>
</evidence>
<dbReference type="EMBL" id="BPEY01000003">
    <property type="protein sequence ID" value="GIU40825.1"/>
    <property type="molecule type" value="Genomic_DNA"/>
</dbReference>
<keyword evidence="4 8" id="KW-0812">Transmembrane</keyword>
<dbReference type="Proteomes" id="UP000887104">
    <property type="component" value="Unassembled WGS sequence"/>
</dbReference>
<evidence type="ECO:0000259" key="11">
    <source>
        <dbReference type="Pfam" id="PF00593"/>
    </source>
</evidence>
<keyword evidence="7 8" id="KW-0998">Cell outer membrane</keyword>
<dbReference type="InterPro" id="IPR012910">
    <property type="entry name" value="Plug_dom"/>
</dbReference>